<dbReference type="PANTHER" id="PTHR14467">
    <property type="entry name" value="ARV1"/>
    <property type="match status" value="1"/>
</dbReference>
<dbReference type="GO" id="GO:0032541">
    <property type="term" value="C:cortical endoplasmic reticulum"/>
    <property type="evidence" value="ECO:0007669"/>
    <property type="project" value="TreeGrafter"/>
</dbReference>
<evidence type="ECO:0000256" key="1">
    <source>
        <dbReference type="ARBA" id="ARBA00004477"/>
    </source>
</evidence>
<comment type="subcellular location">
    <subcellularLocation>
        <location evidence="1 10">Endoplasmic reticulum membrane</location>
        <topology evidence="1 10">Multi-pass membrane protein</topology>
    </subcellularLocation>
    <subcellularLocation>
        <location evidence="10">Golgi apparatus membrane</location>
        <topology evidence="10">Multi-pass membrane protein</topology>
    </subcellularLocation>
</comment>
<reference evidence="11" key="1">
    <citation type="submission" date="2017-08" db="EMBL/GenBank/DDBJ databases">
        <authorList>
            <person name="Cuomo C."/>
            <person name="Billmyre B."/>
            <person name="Heitman J."/>
        </authorList>
    </citation>
    <scope>NUCLEOTIDE SEQUENCE</scope>
    <source>
        <strain evidence="11">CBS 12478</strain>
    </source>
</reference>
<evidence type="ECO:0000256" key="2">
    <source>
        <dbReference type="ARBA" id="ARBA00009187"/>
    </source>
</evidence>
<keyword evidence="8 10" id="KW-0443">Lipid metabolism</keyword>
<dbReference type="GeneID" id="43589067"/>
<proteinExistence type="inferred from homology"/>
<evidence type="ECO:0000256" key="9">
    <source>
        <dbReference type="ARBA" id="ARBA00023136"/>
    </source>
</evidence>
<feature type="transmembrane region" description="Helical" evidence="10">
    <location>
        <begin position="207"/>
        <end position="234"/>
    </location>
</feature>
<dbReference type="RefSeq" id="XP_065823854.1">
    <property type="nucleotide sequence ID" value="XM_065967782.1"/>
</dbReference>
<keyword evidence="5 10" id="KW-0256">Endoplasmic reticulum</keyword>
<dbReference type="GO" id="GO:0006665">
    <property type="term" value="P:sphingolipid metabolic process"/>
    <property type="evidence" value="ECO:0007669"/>
    <property type="project" value="UniProtKB-UniRule"/>
</dbReference>
<keyword evidence="6 10" id="KW-1133">Transmembrane helix</keyword>
<keyword evidence="4 10" id="KW-0812">Transmembrane</keyword>
<evidence type="ECO:0000256" key="8">
    <source>
        <dbReference type="ARBA" id="ARBA00023098"/>
    </source>
</evidence>
<dbReference type="PANTHER" id="PTHR14467:SF0">
    <property type="entry name" value="PROTEIN ARV1"/>
    <property type="match status" value="1"/>
</dbReference>
<evidence type="ECO:0000313" key="11">
    <source>
        <dbReference type="EMBL" id="WWD21675.1"/>
    </source>
</evidence>
<keyword evidence="10" id="KW-0333">Golgi apparatus</keyword>
<comment type="function">
    <text evidence="10">Mediator of sterol homeostasis involved in sterol uptake, trafficking and distribution into membranes.</text>
</comment>
<keyword evidence="9 10" id="KW-0472">Membrane</keyword>
<evidence type="ECO:0000256" key="5">
    <source>
        <dbReference type="ARBA" id="ARBA00022824"/>
    </source>
</evidence>
<dbReference type="KEGG" id="ksn:43589067"/>
<keyword evidence="7 10" id="KW-0445">Lipid transport</keyword>
<organism evidence="11 12">
    <name type="scientific">Kwoniella shandongensis</name>
    <dbReference type="NCBI Taxonomy" id="1734106"/>
    <lineage>
        <taxon>Eukaryota</taxon>
        <taxon>Fungi</taxon>
        <taxon>Dikarya</taxon>
        <taxon>Basidiomycota</taxon>
        <taxon>Agaricomycotina</taxon>
        <taxon>Tremellomycetes</taxon>
        <taxon>Tremellales</taxon>
        <taxon>Cryptococcaceae</taxon>
        <taxon>Kwoniella</taxon>
    </lineage>
</organism>
<evidence type="ECO:0000256" key="10">
    <source>
        <dbReference type="RuleBase" id="RU368065"/>
    </source>
</evidence>
<sequence>MPVCTNCAHPVDHVYTTYKTKSNIRLGVCTQCDQFVDPLIEHPDLIILLDLILLKPRVFLHLLFNRGTPPFNATVNVNPSSTTFNINNDDDDGKDSTDVNAKDTGQWKRKTQLIEDLWTLGMISIISEIAVRILSNPNESGTVPATLGWDTIVRTFGVVVIEGVTQHLTTMGLSLLALRLKGWYPPIEGAISTDGRGEKKDGRRQNFLPLLIPLTILYTSLIPLLLQLILSIWYTPPFPPAPLSSTSTSPLSSVLTHIPISIPSSVQDDLLTLERVVVDTWQSTDKIWAGTRLLGGMSAGFGLRVLLPTKAWETTGLVLGGWVVAALVGKAAEDWLGP</sequence>
<dbReference type="AlphaFoldDB" id="A0AAJ8LQX5"/>
<dbReference type="EMBL" id="CP144061">
    <property type="protein sequence ID" value="WWD21675.1"/>
    <property type="molecule type" value="Genomic_DNA"/>
</dbReference>
<protein>
    <recommendedName>
        <fullName evidence="10">Protein ARV</fullName>
    </recommendedName>
</protein>
<comment type="similarity">
    <text evidence="2 10">Belongs to the ARV1 family.</text>
</comment>
<dbReference type="GO" id="GO:0032366">
    <property type="term" value="P:intracellular sterol transport"/>
    <property type="evidence" value="ECO:0007669"/>
    <property type="project" value="UniProtKB-UniRule"/>
</dbReference>
<dbReference type="GO" id="GO:0016125">
    <property type="term" value="P:sterol metabolic process"/>
    <property type="evidence" value="ECO:0007669"/>
    <property type="project" value="UniProtKB-UniRule"/>
</dbReference>
<reference evidence="11" key="2">
    <citation type="submission" date="2024-01" db="EMBL/GenBank/DDBJ databases">
        <title>Comparative genomics of Cryptococcus and Kwoniella reveals pathogenesis evolution and contrasting modes of karyotype evolution via chromosome fusion or intercentromeric recombination.</title>
        <authorList>
            <person name="Coelho M.A."/>
            <person name="David-Palma M."/>
            <person name="Shea T."/>
            <person name="Bowers K."/>
            <person name="McGinley-Smith S."/>
            <person name="Mohammad A.W."/>
            <person name="Gnirke A."/>
            <person name="Yurkov A.M."/>
            <person name="Nowrousian M."/>
            <person name="Sun S."/>
            <person name="Cuomo C.A."/>
            <person name="Heitman J."/>
        </authorList>
    </citation>
    <scope>NUCLEOTIDE SEQUENCE</scope>
    <source>
        <strain evidence="11">CBS 12478</strain>
    </source>
</reference>
<keyword evidence="3 10" id="KW-0813">Transport</keyword>
<comment type="function">
    <text evidence="10">Regulates also the sphingolipid metabolism.</text>
</comment>
<name>A0AAJ8LQX5_9TREE</name>
<evidence type="ECO:0000256" key="6">
    <source>
        <dbReference type="ARBA" id="ARBA00022989"/>
    </source>
</evidence>
<dbReference type="GO" id="GO:0000139">
    <property type="term" value="C:Golgi membrane"/>
    <property type="evidence" value="ECO:0007669"/>
    <property type="project" value="UniProtKB-SubCell"/>
</dbReference>
<keyword evidence="12" id="KW-1185">Reference proteome</keyword>
<evidence type="ECO:0000256" key="7">
    <source>
        <dbReference type="ARBA" id="ARBA00023055"/>
    </source>
</evidence>
<dbReference type="GO" id="GO:0005789">
    <property type="term" value="C:endoplasmic reticulum membrane"/>
    <property type="evidence" value="ECO:0007669"/>
    <property type="project" value="UniProtKB-SubCell"/>
</dbReference>
<comment type="caution">
    <text evidence="10">Lacks conserved residue(s) required for the propagation of feature annotation.</text>
</comment>
<accession>A0AAJ8LQX5</accession>
<gene>
    <name evidence="11" type="ORF">CI109_106161</name>
</gene>
<evidence type="ECO:0000256" key="3">
    <source>
        <dbReference type="ARBA" id="ARBA00022448"/>
    </source>
</evidence>
<dbReference type="Pfam" id="PF04161">
    <property type="entry name" value="Arv1"/>
    <property type="match status" value="1"/>
</dbReference>
<evidence type="ECO:0000313" key="12">
    <source>
        <dbReference type="Proteomes" id="UP000322225"/>
    </source>
</evidence>
<evidence type="ECO:0000256" key="4">
    <source>
        <dbReference type="ARBA" id="ARBA00022692"/>
    </source>
</evidence>
<keyword evidence="10" id="KW-0746">Sphingolipid metabolism</keyword>
<dbReference type="InterPro" id="IPR007290">
    <property type="entry name" value="Arv1"/>
</dbReference>
<dbReference type="GO" id="GO:0097036">
    <property type="term" value="P:regulation of plasma membrane sterol distribution"/>
    <property type="evidence" value="ECO:0007669"/>
    <property type="project" value="UniProtKB-UniRule"/>
</dbReference>
<dbReference type="Proteomes" id="UP000322225">
    <property type="component" value="Chromosome 11"/>
</dbReference>